<evidence type="ECO:0000256" key="2">
    <source>
        <dbReference type="ARBA" id="ARBA00022771"/>
    </source>
</evidence>
<feature type="domain" description="C3H1-type" evidence="6">
    <location>
        <begin position="237"/>
        <end position="265"/>
    </location>
</feature>
<accession>A0A7S1W021</accession>
<feature type="region of interest" description="Disordered" evidence="5">
    <location>
        <begin position="1"/>
        <end position="25"/>
    </location>
</feature>
<feature type="compositionally biased region" description="Polar residues" evidence="5">
    <location>
        <begin position="152"/>
        <end position="171"/>
    </location>
</feature>
<dbReference type="PANTHER" id="PTHR37562">
    <property type="entry name" value="C3H1-TYPE DOMAIN-CONTAINING PROTEIN-RELATED"/>
    <property type="match status" value="1"/>
</dbReference>
<feature type="region of interest" description="Disordered" evidence="5">
    <location>
        <begin position="123"/>
        <end position="192"/>
    </location>
</feature>
<keyword evidence="3 4" id="KW-0862">Zinc</keyword>
<feature type="zinc finger region" description="C3H1-type" evidence="4">
    <location>
        <begin position="237"/>
        <end position="265"/>
    </location>
</feature>
<feature type="compositionally biased region" description="Pro residues" evidence="5">
    <location>
        <begin position="180"/>
        <end position="192"/>
    </location>
</feature>
<keyword evidence="1 4" id="KW-0479">Metal-binding</keyword>
<reference evidence="7" key="1">
    <citation type="submission" date="2021-01" db="EMBL/GenBank/DDBJ databases">
        <authorList>
            <person name="Corre E."/>
            <person name="Pelletier E."/>
            <person name="Niang G."/>
            <person name="Scheremetjew M."/>
            <person name="Finn R."/>
            <person name="Kale V."/>
            <person name="Holt S."/>
            <person name="Cochrane G."/>
            <person name="Meng A."/>
            <person name="Brown T."/>
            <person name="Cohen L."/>
        </authorList>
    </citation>
    <scope>NUCLEOTIDE SEQUENCE</scope>
    <source>
        <strain evidence="7">CCAP 1951/1</strain>
    </source>
</reference>
<dbReference type="SUPFAM" id="SSF90229">
    <property type="entry name" value="CCCH zinc finger"/>
    <property type="match status" value="1"/>
</dbReference>
<keyword evidence="2 4" id="KW-0863">Zinc-finger</keyword>
<dbReference type="InterPro" id="IPR000571">
    <property type="entry name" value="Znf_CCCH"/>
</dbReference>
<name>A0A7S1W021_NEODS</name>
<evidence type="ECO:0000256" key="5">
    <source>
        <dbReference type="SAM" id="MobiDB-lite"/>
    </source>
</evidence>
<dbReference type="AlphaFoldDB" id="A0A7S1W021"/>
<protein>
    <recommendedName>
        <fullName evidence="6">C3H1-type domain-containing protein</fullName>
    </recommendedName>
</protein>
<dbReference type="InterPro" id="IPR036855">
    <property type="entry name" value="Znf_CCCH_sf"/>
</dbReference>
<dbReference type="GO" id="GO:0008270">
    <property type="term" value="F:zinc ion binding"/>
    <property type="evidence" value="ECO:0007669"/>
    <property type="project" value="UniProtKB-KW"/>
</dbReference>
<proteinExistence type="predicted"/>
<feature type="compositionally biased region" description="Low complexity" evidence="5">
    <location>
        <begin position="410"/>
        <end position="423"/>
    </location>
</feature>
<feature type="region of interest" description="Disordered" evidence="5">
    <location>
        <begin position="408"/>
        <end position="471"/>
    </location>
</feature>
<dbReference type="PROSITE" id="PS50103">
    <property type="entry name" value="ZF_C3H1"/>
    <property type="match status" value="2"/>
</dbReference>
<sequence length="471" mass="50027">MMPRVTRPANNNASPFADTHPSELEQPRLNIVQPPMVCGRRVSGVVSPTSVDGSAPFDLAHLVFRRDGGSEAASLAAAARRRSSGHEYAMLRSPAVGLSPSATPKGATNATPGSFDVLIASASRRSSQPNHHHHTHNQHRATPPGFYAGSQHALTQSQRSNPANTTPTAGVSNPPHHRTPTPPSAKPDPTQPLLPLQLLRQLPTKCHVMLAEDATHVYTIPRRSVAHLPPGYDAATGAPLIQCAQFGRTGRCDAGDKCREAHILMEADATPTHTTHRQEDLATAERFQTSTLVPIAGPKMRGLFEWLNPTKCLRTAAPLDKWLTAATDAAAADADAPEVAASHCAHWTAQGWCHFGASCRFIHVVQPSPLLVETVAAAASADATLLPPALRVDSPAGGAPVVTAMADRWTGTTTPTTTGADGTRPVRTPATTGAAETPSASPMATLARPERKYPFQHQPYTATPWRRSPLM</sequence>
<evidence type="ECO:0000256" key="1">
    <source>
        <dbReference type="ARBA" id="ARBA00022723"/>
    </source>
</evidence>
<evidence type="ECO:0000256" key="3">
    <source>
        <dbReference type="ARBA" id="ARBA00022833"/>
    </source>
</evidence>
<evidence type="ECO:0000259" key="6">
    <source>
        <dbReference type="PROSITE" id="PS50103"/>
    </source>
</evidence>
<dbReference type="PANTHER" id="PTHR37562:SF5">
    <property type="entry name" value="C3H1-TYPE DOMAIN-CONTAINING PROTEIN"/>
    <property type="match status" value="1"/>
</dbReference>
<evidence type="ECO:0000313" key="7">
    <source>
        <dbReference type="EMBL" id="CAD9141680.1"/>
    </source>
</evidence>
<gene>
    <name evidence="7" type="ORF">NDES1114_LOCUS28024</name>
</gene>
<evidence type="ECO:0000256" key="4">
    <source>
        <dbReference type="PROSITE-ProRule" id="PRU00723"/>
    </source>
</evidence>
<dbReference type="Pfam" id="PF00642">
    <property type="entry name" value="zf-CCCH"/>
    <property type="match status" value="1"/>
</dbReference>
<feature type="compositionally biased region" description="Basic residues" evidence="5">
    <location>
        <begin position="130"/>
        <end position="139"/>
    </location>
</feature>
<feature type="zinc finger region" description="C3H1-type" evidence="4">
    <location>
        <begin position="343"/>
        <end position="366"/>
    </location>
</feature>
<dbReference type="EMBL" id="HBGF01041832">
    <property type="protein sequence ID" value="CAD9141680.1"/>
    <property type="molecule type" value="Transcribed_RNA"/>
</dbReference>
<feature type="domain" description="C3H1-type" evidence="6">
    <location>
        <begin position="343"/>
        <end position="366"/>
    </location>
</feature>
<organism evidence="7">
    <name type="scientific">Neobodo designis</name>
    <name type="common">Flagellated protozoan</name>
    <name type="synonym">Bodo designis</name>
    <dbReference type="NCBI Taxonomy" id="312471"/>
    <lineage>
        <taxon>Eukaryota</taxon>
        <taxon>Discoba</taxon>
        <taxon>Euglenozoa</taxon>
        <taxon>Kinetoplastea</taxon>
        <taxon>Metakinetoplastina</taxon>
        <taxon>Neobodonida</taxon>
        <taxon>Neobodo</taxon>
    </lineage>
</organism>